<comment type="caution">
    <text evidence="1">The sequence shown here is derived from an EMBL/GenBank/DDBJ whole genome shotgun (WGS) entry which is preliminary data.</text>
</comment>
<reference evidence="1 2" key="1">
    <citation type="submission" date="2019-04" db="EMBL/GenBank/DDBJ databases">
        <title>Flavobacterium sp. nov. isolated from construction timber.</title>
        <authorList>
            <person name="Lin S.-Y."/>
            <person name="Chang C.-T."/>
            <person name="Young C.-C."/>
        </authorList>
    </citation>
    <scope>NUCLEOTIDE SEQUENCE [LARGE SCALE GENOMIC DNA]</scope>
    <source>
        <strain evidence="1 2">CC-CTC003</strain>
    </source>
</reference>
<name>A0A4S4A022_9FLAO</name>
<evidence type="ECO:0000313" key="2">
    <source>
        <dbReference type="Proteomes" id="UP000307507"/>
    </source>
</evidence>
<protein>
    <submittedName>
        <fullName evidence="1">Uncharacterized protein</fullName>
    </submittedName>
</protein>
<evidence type="ECO:0000313" key="1">
    <source>
        <dbReference type="EMBL" id="THF51621.1"/>
    </source>
</evidence>
<keyword evidence="2" id="KW-1185">Reference proteome</keyword>
<dbReference type="Proteomes" id="UP000307507">
    <property type="component" value="Unassembled WGS sequence"/>
</dbReference>
<dbReference type="RefSeq" id="WP_136402605.1">
    <property type="nucleotide sequence ID" value="NZ_SSNZ01000002.1"/>
</dbReference>
<sequence length="129" mass="14922">MAYLTIQPLYSYAFLFPKLPGSPIDTLRTFEKIKNSEFQVFTITQKPPSQKTFTILLYDRLFGKKELAVTSLYRDEDNGKTTVIHLAKFYIFKESAKTGHTKEKTGFLFIIVSTTWVHFFCSTKTDIAM</sequence>
<gene>
    <name evidence="1" type="ORF">E6C50_07605</name>
</gene>
<accession>A0A4S4A022</accession>
<dbReference type="AlphaFoldDB" id="A0A4S4A022"/>
<dbReference type="EMBL" id="SSNZ01000002">
    <property type="protein sequence ID" value="THF51621.1"/>
    <property type="molecule type" value="Genomic_DNA"/>
</dbReference>
<proteinExistence type="predicted"/>
<organism evidence="1 2">
    <name type="scientific">Flavobacterium supellecticarium</name>
    <dbReference type="NCBI Taxonomy" id="2565924"/>
    <lineage>
        <taxon>Bacteria</taxon>
        <taxon>Pseudomonadati</taxon>
        <taxon>Bacteroidota</taxon>
        <taxon>Flavobacteriia</taxon>
        <taxon>Flavobacteriales</taxon>
        <taxon>Flavobacteriaceae</taxon>
        <taxon>Flavobacterium</taxon>
    </lineage>
</organism>